<dbReference type="Proteomes" id="UP000238083">
    <property type="component" value="Unassembled WGS sequence"/>
</dbReference>
<gene>
    <name evidence="6" type="ORF">CLV37_114153</name>
</gene>
<protein>
    <submittedName>
        <fullName evidence="6">Peptide/nickel transport system ATP-binding protein</fullName>
    </submittedName>
</protein>
<dbReference type="Gene3D" id="3.40.50.300">
    <property type="entry name" value="P-loop containing nucleotide triphosphate hydrolases"/>
    <property type="match status" value="1"/>
</dbReference>
<dbReference type="InterPro" id="IPR003439">
    <property type="entry name" value="ABC_transporter-like_ATP-bd"/>
</dbReference>
<dbReference type="Pfam" id="PF00005">
    <property type="entry name" value="ABC_tran"/>
    <property type="match status" value="1"/>
</dbReference>
<name>A0A2T0QYJ4_9ACTN</name>
<dbReference type="SUPFAM" id="SSF52540">
    <property type="entry name" value="P-loop containing nucleoside triphosphate hydrolases"/>
    <property type="match status" value="1"/>
</dbReference>
<dbReference type="PROSITE" id="PS00211">
    <property type="entry name" value="ABC_TRANSPORTER_1"/>
    <property type="match status" value="1"/>
</dbReference>
<evidence type="ECO:0000256" key="3">
    <source>
        <dbReference type="ARBA" id="ARBA00022741"/>
    </source>
</evidence>
<keyword evidence="7" id="KW-1185">Reference proteome</keyword>
<evidence type="ECO:0000313" key="6">
    <source>
        <dbReference type="EMBL" id="PRY11198.1"/>
    </source>
</evidence>
<dbReference type="PROSITE" id="PS50893">
    <property type="entry name" value="ABC_TRANSPORTER_2"/>
    <property type="match status" value="1"/>
</dbReference>
<dbReference type="GO" id="GO:0055085">
    <property type="term" value="P:transmembrane transport"/>
    <property type="evidence" value="ECO:0007669"/>
    <property type="project" value="UniProtKB-ARBA"/>
</dbReference>
<keyword evidence="4 6" id="KW-0067">ATP-binding</keyword>
<dbReference type="EMBL" id="PVZF01000014">
    <property type="protein sequence ID" value="PRY11198.1"/>
    <property type="molecule type" value="Genomic_DNA"/>
</dbReference>
<keyword evidence="2" id="KW-0813">Transport</keyword>
<dbReference type="GO" id="GO:0005524">
    <property type="term" value="F:ATP binding"/>
    <property type="evidence" value="ECO:0007669"/>
    <property type="project" value="UniProtKB-KW"/>
</dbReference>
<comment type="caution">
    <text evidence="6">The sequence shown here is derived from an EMBL/GenBank/DDBJ whole genome shotgun (WGS) entry which is preliminary data.</text>
</comment>
<dbReference type="InterPro" id="IPR003593">
    <property type="entry name" value="AAA+_ATPase"/>
</dbReference>
<dbReference type="InterPro" id="IPR050319">
    <property type="entry name" value="ABC_transp_ATP-bind"/>
</dbReference>
<comment type="similarity">
    <text evidence="1">Belongs to the ABC transporter superfamily.</text>
</comment>
<keyword evidence="3" id="KW-0547">Nucleotide-binding</keyword>
<sequence length="267" mass="28239">MSEDRPASLTQLIADQVVKVYRRGAAPAVAGIDLEIGPDTALGIVGESGSGKSTLARMLAGLEAPTGGRVLLDGEPLTGLLASRTGRRDVRRAIQYIAQDTSSSFDPRRTLRDSVRLPLLRLLGLDRAAADARVDEVLTSLEIAPHLADRLPRNVSGGQRQRFAIARALVVGPRVLICDEVVSALDVSVQGAVLNHLRRHAVATGCGLVFVSHGLPATAFISSHLLVMKAGQVVEHGTVDQVVDSPRHEYTRTLLAAHSGPGLRAAS</sequence>
<dbReference type="InterPro" id="IPR027417">
    <property type="entry name" value="P-loop_NTPase"/>
</dbReference>
<dbReference type="SMART" id="SM00382">
    <property type="entry name" value="AAA"/>
    <property type="match status" value="1"/>
</dbReference>
<evidence type="ECO:0000256" key="4">
    <source>
        <dbReference type="ARBA" id="ARBA00022840"/>
    </source>
</evidence>
<dbReference type="GO" id="GO:0016887">
    <property type="term" value="F:ATP hydrolysis activity"/>
    <property type="evidence" value="ECO:0007669"/>
    <property type="project" value="InterPro"/>
</dbReference>
<dbReference type="PANTHER" id="PTHR43776">
    <property type="entry name" value="TRANSPORT ATP-BINDING PROTEIN"/>
    <property type="match status" value="1"/>
</dbReference>
<dbReference type="RefSeq" id="WP_211298870.1">
    <property type="nucleotide sequence ID" value="NZ_PVZF01000014.1"/>
</dbReference>
<evidence type="ECO:0000313" key="7">
    <source>
        <dbReference type="Proteomes" id="UP000238083"/>
    </source>
</evidence>
<reference evidence="6 7" key="1">
    <citation type="submission" date="2018-03" db="EMBL/GenBank/DDBJ databases">
        <title>Genomic Encyclopedia of Archaeal and Bacterial Type Strains, Phase II (KMG-II): from individual species to whole genera.</title>
        <authorList>
            <person name="Goeker M."/>
        </authorList>
    </citation>
    <scope>NUCLEOTIDE SEQUENCE [LARGE SCALE GENOMIC DNA]</scope>
    <source>
        <strain evidence="6 7">DSM 19711</strain>
    </source>
</reference>
<dbReference type="InterPro" id="IPR017871">
    <property type="entry name" value="ABC_transporter-like_CS"/>
</dbReference>
<evidence type="ECO:0000259" key="5">
    <source>
        <dbReference type="PROSITE" id="PS50893"/>
    </source>
</evidence>
<organism evidence="6 7">
    <name type="scientific">Kineococcus rhizosphaerae</name>
    <dbReference type="NCBI Taxonomy" id="559628"/>
    <lineage>
        <taxon>Bacteria</taxon>
        <taxon>Bacillati</taxon>
        <taxon>Actinomycetota</taxon>
        <taxon>Actinomycetes</taxon>
        <taxon>Kineosporiales</taxon>
        <taxon>Kineosporiaceae</taxon>
        <taxon>Kineococcus</taxon>
    </lineage>
</organism>
<dbReference type="AlphaFoldDB" id="A0A2T0QYJ4"/>
<accession>A0A2T0QYJ4</accession>
<evidence type="ECO:0000256" key="1">
    <source>
        <dbReference type="ARBA" id="ARBA00005417"/>
    </source>
</evidence>
<feature type="domain" description="ABC transporter" evidence="5">
    <location>
        <begin position="12"/>
        <end position="255"/>
    </location>
</feature>
<dbReference type="PANTHER" id="PTHR43776:SF7">
    <property type="entry name" value="D,D-DIPEPTIDE TRANSPORT ATP-BINDING PROTEIN DDPF-RELATED"/>
    <property type="match status" value="1"/>
</dbReference>
<evidence type="ECO:0000256" key="2">
    <source>
        <dbReference type="ARBA" id="ARBA00022448"/>
    </source>
</evidence>
<dbReference type="CDD" id="cd03257">
    <property type="entry name" value="ABC_NikE_OppD_transporters"/>
    <property type="match status" value="1"/>
</dbReference>
<proteinExistence type="inferred from homology"/>